<dbReference type="InterPro" id="IPR028002">
    <property type="entry name" value="Myb_DNA-bind_5"/>
</dbReference>
<proteinExistence type="predicted"/>
<feature type="domain" description="Myb/SANT-like DNA-binding" evidence="6">
    <location>
        <begin position="4"/>
        <end position="69"/>
    </location>
</feature>
<gene>
    <name evidence="7" type="ORF">ALC62_09357</name>
</gene>
<protein>
    <recommendedName>
        <fullName evidence="2">Regulatory protein zeste</fullName>
    </recommendedName>
</protein>
<name>A0A195CG63_9HYME</name>
<comment type="subunit">
    <text evidence="1">Self-associates forming complexes of several hundred monomers.</text>
</comment>
<evidence type="ECO:0000256" key="2">
    <source>
        <dbReference type="ARBA" id="ARBA00016807"/>
    </source>
</evidence>
<reference evidence="7 8" key="1">
    <citation type="submission" date="2016-03" db="EMBL/GenBank/DDBJ databases">
        <title>Cyphomyrmex costatus WGS genome.</title>
        <authorList>
            <person name="Nygaard S."/>
            <person name="Hu H."/>
            <person name="Boomsma J."/>
            <person name="Zhang G."/>
        </authorList>
    </citation>
    <scope>NUCLEOTIDE SEQUENCE [LARGE SCALE GENOMIC DNA]</scope>
    <source>
        <strain evidence="7">MS0001</strain>
        <tissue evidence="7">Whole body</tissue>
    </source>
</reference>
<dbReference type="Pfam" id="PF13873">
    <property type="entry name" value="Myb_DNA-bind_5"/>
    <property type="match status" value="1"/>
</dbReference>
<evidence type="ECO:0000313" key="7">
    <source>
        <dbReference type="EMBL" id="KYM99739.1"/>
    </source>
</evidence>
<dbReference type="EMBL" id="KQ977791">
    <property type="protein sequence ID" value="KYM99739.1"/>
    <property type="molecule type" value="Genomic_DNA"/>
</dbReference>
<accession>A0A195CG63</accession>
<organism evidence="7 8">
    <name type="scientific">Cyphomyrmex costatus</name>
    <dbReference type="NCBI Taxonomy" id="456900"/>
    <lineage>
        <taxon>Eukaryota</taxon>
        <taxon>Metazoa</taxon>
        <taxon>Ecdysozoa</taxon>
        <taxon>Arthropoda</taxon>
        <taxon>Hexapoda</taxon>
        <taxon>Insecta</taxon>
        <taxon>Pterygota</taxon>
        <taxon>Neoptera</taxon>
        <taxon>Endopterygota</taxon>
        <taxon>Hymenoptera</taxon>
        <taxon>Apocrita</taxon>
        <taxon>Aculeata</taxon>
        <taxon>Formicoidea</taxon>
        <taxon>Formicidae</taxon>
        <taxon>Myrmicinae</taxon>
        <taxon>Cyphomyrmex</taxon>
    </lineage>
</organism>
<keyword evidence="3" id="KW-0805">Transcription regulation</keyword>
<keyword evidence="4" id="KW-0804">Transcription</keyword>
<evidence type="ECO:0000256" key="5">
    <source>
        <dbReference type="ARBA" id="ARBA00025466"/>
    </source>
</evidence>
<comment type="function">
    <text evidence="5">Involved in transvection phenomena (= synapsis-dependent gene expression), where the synaptic pairing of chromosomes carrying genes with which zeste interacts influences the expression of these genes. Zeste binds to DNA and stimulates transcription from a nearby promoter.</text>
</comment>
<dbReference type="Proteomes" id="UP000078542">
    <property type="component" value="Unassembled WGS sequence"/>
</dbReference>
<evidence type="ECO:0000313" key="8">
    <source>
        <dbReference type="Proteomes" id="UP000078542"/>
    </source>
</evidence>
<evidence type="ECO:0000259" key="6">
    <source>
        <dbReference type="Pfam" id="PF13873"/>
    </source>
</evidence>
<keyword evidence="8" id="KW-1185">Reference proteome</keyword>
<evidence type="ECO:0000256" key="4">
    <source>
        <dbReference type="ARBA" id="ARBA00023163"/>
    </source>
</evidence>
<sequence length="81" mass="9595">MNVTEKQILINFMRSHPNFGRGRLRYNRENKRKMDELWEEVTTALNSSGCGSQKLPKEWAKTWRDCKSNLLKRVVSKKRIG</sequence>
<evidence type="ECO:0000256" key="3">
    <source>
        <dbReference type="ARBA" id="ARBA00023015"/>
    </source>
</evidence>
<dbReference type="AlphaFoldDB" id="A0A195CG63"/>
<evidence type="ECO:0000256" key="1">
    <source>
        <dbReference type="ARBA" id="ARBA00011764"/>
    </source>
</evidence>